<comment type="caution">
    <text evidence="1">The sequence shown here is derived from an EMBL/GenBank/DDBJ whole genome shotgun (WGS) entry which is preliminary data.</text>
</comment>
<feature type="non-terminal residue" evidence="1">
    <location>
        <position position="1"/>
    </location>
</feature>
<keyword evidence="2" id="KW-1185">Reference proteome</keyword>
<dbReference type="AlphaFoldDB" id="A0A371FVS1"/>
<evidence type="ECO:0000313" key="2">
    <source>
        <dbReference type="Proteomes" id="UP000257109"/>
    </source>
</evidence>
<organism evidence="1 2">
    <name type="scientific">Mucuna pruriens</name>
    <name type="common">Velvet bean</name>
    <name type="synonym">Dolichos pruriens</name>
    <dbReference type="NCBI Taxonomy" id="157652"/>
    <lineage>
        <taxon>Eukaryota</taxon>
        <taxon>Viridiplantae</taxon>
        <taxon>Streptophyta</taxon>
        <taxon>Embryophyta</taxon>
        <taxon>Tracheophyta</taxon>
        <taxon>Spermatophyta</taxon>
        <taxon>Magnoliopsida</taxon>
        <taxon>eudicotyledons</taxon>
        <taxon>Gunneridae</taxon>
        <taxon>Pentapetalae</taxon>
        <taxon>rosids</taxon>
        <taxon>fabids</taxon>
        <taxon>Fabales</taxon>
        <taxon>Fabaceae</taxon>
        <taxon>Papilionoideae</taxon>
        <taxon>50 kb inversion clade</taxon>
        <taxon>NPAAA clade</taxon>
        <taxon>indigoferoid/millettioid clade</taxon>
        <taxon>Phaseoleae</taxon>
        <taxon>Mucuna</taxon>
    </lineage>
</organism>
<evidence type="ECO:0000313" key="1">
    <source>
        <dbReference type="EMBL" id="RDX82381.1"/>
    </source>
</evidence>
<dbReference type="EMBL" id="QJKJ01007650">
    <property type="protein sequence ID" value="RDX82381.1"/>
    <property type="molecule type" value="Genomic_DNA"/>
</dbReference>
<reference evidence="1" key="1">
    <citation type="submission" date="2018-05" db="EMBL/GenBank/DDBJ databases">
        <title>Draft genome of Mucuna pruriens seed.</title>
        <authorList>
            <person name="Nnadi N.E."/>
            <person name="Vos R."/>
            <person name="Hasami M.H."/>
            <person name="Devisetty U.K."/>
            <person name="Aguiy J.C."/>
        </authorList>
    </citation>
    <scope>NUCLEOTIDE SEQUENCE [LARGE SCALE GENOMIC DNA]</scope>
    <source>
        <strain evidence="1">JCA_2017</strain>
    </source>
</reference>
<accession>A0A371FVS1</accession>
<protein>
    <submittedName>
        <fullName evidence="1">Uncharacterized protein</fullName>
    </submittedName>
</protein>
<proteinExistence type="predicted"/>
<name>A0A371FVS1_MUCPR</name>
<dbReference type="Proteomes" id="UP000257109">
    <property type="component" value="Unassembled WGS sequence"/>
</dbReference>
<sequence length="364" mass="41360">MEIEKRNSSLIHSGLDKRVEIRHKSHGNLIRIKVLAQEQDKRILSLVFSIRLRMTKGPSKVTKKLSVLFETMVRNMLSDKGLGPWNKHGLKAALLRKFTPNVKSIWCSIPLIRDKPFGISLGNKTLKLSNISPKLVGKMEKGEETWKHISVPPLHASFPSSTSHFYVTYETYWTDASESHLISLTLKISKDENSMTKLLKPNEDKCPIFLERIGGYKSLDDYGSTNSISTANKCLPHAKSHIIAFHARSLGQILDGWMRTVVEGLIANDEGVKCWTLSSKLTTIILLIRFKKILAYVKIQFHARIRILRIHFEGENTYSKNVLLYLNVLVYIRLSKIVFPSGRIYICLMSPNITSSICPLPFMG</sequence>
<gene>
    <name evidence="1" type="ORF">CR513_36838</name>
</gene>